<dbReference type="EMBL" id="MHRF01000007">
    <property type="protein sequence ID" value="OHA18311.1"/>
    <property type="molecule type" value="Genomic_DNA"/>
</dbReference>
<dbReference type="AlphaFoldDB" id="A0A1G2M5I9"/>
<dbReference type="Proteomes" id="UP000178873">
    <property type="component" value="Unassembled WGS sequence"/>
</dbReference>
<comment type="caution">
    <text evidence="1">The sequence shown here is derived from an EMBL/GenBank/DDBJ whole genome shotgun (WGS) entry which is preliminary data.</text>
</comment>
<organism evidence="1 2">
    <name type="scientific">Candidatus Taylorbacteria bacterium RIFCSPHIGHO2_01_FULL_46_22b</name>
    <dbReference type="NCBI Taxonomy" id="1802301"/>
    <lineage>
        <taxon>Bacteria</taxon>
        <taxon>Candidatus Tayloriibacteriota</taxon>
    </lineage>
</organism>
<proteinExistence type="predicted"/>
<protein>
    <submittedName>
        <fullName evidence="1">Uncharacterized protein</fullName>
    </submittedName>
</protein>
<name>A0A1G2M5I9_9BACT</name>
<evidence type="ECO:0000313" key="1">
    <source>
        <dbReference type="EMBL" id="OHA18311.1"/>
    </source>
</evidence>
<accession>A0A1G2M5I9</accession>
<dbReference type="STRING" id="1802301.A2664_02510"/>
<sequence length="315" mass="35864">MPPQKVGHLPILDILQIAFSAAEQEVIDQPPAELQNHEVVPETEVVLGTLVCSVTRSLLRLHCQLVREHNSLVHRCNSLKALESHHEEHRELCEKLDRLKQRSDLLGKLTWWGVGNSFLTLAGATGTLRKDWQVVAHNTWDTRSIFPADHMSNKLFAELGKIARNLSTPDTEGPTAHHNPRRKTLGMVRDPRTQALWCLCKVFGDVAKELVPRGEPEFKQWLLKQTIGDIGDKVAQSKFLGEQLRTLLSLLEEALRDEFPRPMSPTAFGLIVRKDWIIEEVCLENPDEWETGRHWFFDPLGGALDALRRATREQQ</sequence>
<gene>
    <name evidence="1" type="ORF">A2664_02510</name>
</gene>
<evidence type="ECO:0000313" key="2">
    <source>
        <dbReference type="Proteomes" id="UP000178873"/>
    </source>
</evidence>
<reference evidence="1 2" key="1">
    <citation type="journal article" date="2016" name="Nat. Commun.">
        <title>Thousands of microbial genomes shed light on interconnected biogeochemical processes in an aquifer system.</title>
        <authorList>
            <person name="Anantharaman K."/>
            <person name="Brown C.T."/>
            <person name="Hug L.A."/>
            <person name="Sharon I."/>
            <person name="Castelle C.J."/>
            <person name="Probst A.J."/>
            <person name="Thomas B.C."/>
            <person name="Singh A."/>
            <person name="Wilkins M.J."/>
            <person name="Karaoz U."/>
            <person name="Brodie E.L."/>
            <person name="Williams K.H."/>
            <person name="Hubbard S.S."/>
            <person name="Banfield J.F."/>
        </authorList>
    </citation>
    <scope>NUCLEOTIDE SEQUENCE [LARGE SCALE GENOMIC DNA]</scope>
</reference>